<keyword evidence="5 7" id="KW-1133">Transmembrane helix</keyword>
<dbReference type="RefSeq" id="WP_087489857.1">
    <property type="nucleotide sequence ID" value="NZ_CP015579.1"/>
</dbReference>
<dbReference type="NCBIfam" id="NF002764">
    <property type="entry name" value="PRK02833.1-2"/>
    <property type="match status" value="1"/>
</dbReference>
<dbReference type="NCBIfam" id="NF002765">
    <property type="entry name" value="PRK02833.1-3"/>
    <property type="match status" value="1"/>
</dbReference>
<comment type="subcellular location">
    <subcellularLocation>
        <location evidence="1">Cell inner membrane</location>
        <topology evidence="1">Multi-pass membrane protein</topology>
    </subcellularLocation>
    <subcellularLocation>
        <location evidence="7">Cell membrane</location>
        <topology evidence="7">Multi-pass membrane protein</topology>
    </subcellularLocation>
</comment>
<keyword evidence="10" id="KW-1185">Reference proteome</keyword>
<evidence type="ECO:0000313" key="9">
    <source>
        <dbReference type="EMBL" id="ARU99538.1"/>
    </source>
</evidence>
<dbReference type="Proteomes" id="UP000195814">
    <property type="component" value="Chromosome"/>
</dbReference>
<evidence type="ECO:0000256" key="1">
    <source>
        <dbReference type="ARBA" id="ARBA00004429"/>
    </source>
</evidence>
<dbReference type="EMBL" id="CP015579">
    <property type="protein sequence ID" value="ARU95497.1"/>
    <property type="molecule type" value="Genomic_DNA"/>
</dbReference>
<protein>
    <recommendedName>
        <fullName evidence="7">Protein PsiE homolog</fullName>
    </recommendedName>
</protein>
<reference evidence="10 11" key="1">
    <citation type="submission" date="2016-05" db="EMBL/GenBank/DDBJ databases">
        <title>Complete genome sequence of two 2,5-diketo-D-glunonic acid producing strain Tatumella citrea.</title>
        <authorList>
            <person name="Duan C."/>
            <person name="Yang J."/>
            <person name="Yang S."/>
        </authorList>
    </citation>
    <scope>NUCLEOTIDE SEQUENCE [LARGE SCALE GENOMIC DNA]</scope>
    <source>
        <strain evidence="9 10">ATCC 39140</strain>
        <strain evidence="8 11">DSM 13699</strain>
    </source>
</reference>
<evidence type="ECO:0000256" key="7">
    <source>
        <dbReference type="HAMAP-Rule" id="MF_01048"/>
    </source>
</evidence>
<keyword evidence="6 7" id="KW-0472">Membrane</keyword>
<dbReference type="GO" id="GO:0005886">
    <property type="term" value="C:plasma membrane"/>
    <property type="evidence" value="ECO:0007669"/>
    <property type="project" value="UniProtKB-SubCell"/>
</dbReference>
<dbReference type="Pfam" id="PF06146">
    <property type="entry name" value="PsiE"/>
    <property type="match status" value="1"/>
</dbReference>
<feature type="transmembrane region" description="Helical" evidence="7">
    <location>
        <begin position="91"/>
        <end position="108"/>
    </location>
</feature>
<evidence type="ECO:0000313" key="10">
    <source>
        <dbReference type="Proteomes" id="UP000195729"/>
    </source>
</evidence>
<dbReference type="PANTHER" id="PTHR37819:SF1">
    <property type="entry name" value="PROTEIN PSIE"/>
    <property type="match status" value="1"/>
</dbReference>
<sequence length="141" mass="16052">MSISENTEKKTLGAIIATILQWILNIGLIALAIILVIFLGKETLHLANVLFHTGEESSSYLLIEGIVIYFLYFEFIALIVKYFQSGFHFPLRYFIYIGVTAIIRLIIVDHKNPFDTLCYSAALLILVGTLWLANSKRLKRE</sequence>
<proteinExistence type="inferred from homology"/>
<dbReference type="Proteomes" id="UP000195729">
    <property type="component" value="Chromosome"/>
</dbReference>
<evidence type="ECO:0000256" key="5">
    <source>
        <dbReference type="ARBA" id="ARBA00022989"/>
    </source>
</evidence>
<dbReference type="OrthoDB" id="9792470at2"/>
<gene>
    <name evidence="7" type="primary">psiE</name>
    <name evidence="8" type="ORF">A7K98_18170</name>
    <name evidence="9" type="ORF">A7K99_18155</name>
</gene>
<keyword evidence="3 7" id="KW-1003">Cell membrane</keyword>
<dbReference type="InterPro" id="IPR020948">
    <property type="entry name" value="P_starv_induced_PsiE-like"/>
</dbReference>
<evidence type="ECO:0000256" key="2">
    <source>
        <dbReference type="ARBA" id="ARBA00005632"/>
    </source>
</evidence>
<feature type="transmembrane region" description="Helical" evidence="7">
    <location>
        <begin position="114"/>
        <end position="133"/>
    </location>
</feature>
<evidence type="ECO:0000256" key="3">
    <source>
        <dbReference type="ARBA" id="ARBA00022475"/>
    </source>
</evidence>
<dbReference type="KEGG" id="tci:A7K98_18170"/>
<evidence type="ECO:0000256" key="4">
    <source>
        <dbReference type="ARBA" id="ARBA00022692"/>
    </source>
</evidence>
<dbReference type="GO" id="GO:0016036">
    <property type="term" value="P:cellular response to phosphate starvation"/>
    <property type="evidence" value="ECO:0007669"/>
    <property type="project" value="InterPro"/>
</dbReference>
<accession>A0A1Y0LPS4</accession>
<dbReference type="InterPro" id="IPR009315">
    <property type="entry name" value="P_starv_induced_PsiE"/>
</dbReference>
<evidence type="ECO:0000313" key="11">
    <source>
        <dbReference type="Proteomes" id="UP000195814"/>
    </source>
</evidence>
<evidence type="ECO:0000256" key="6">
    <source>
        <dbReference type="ARBA" id="ARBA00023136"/>
    </source>
</evidence>
<dbReference type="PIRSF" id="PIRSF029598">
    <property type="entry name" value="PsiE"/>
    <property type="match status" value="1"/>
</dbReference>
<feature type="transmembrane region" description="Helical" evidence="7">
    <location>
        <begin position="59"/>
        <end position="79"/>
    </location>
</feature>
<name>A0A1Y0LPS4_TATCI</name>
<dbReference type="EMBL" id="CP015581">
    <property type="protein sequence ID" value="ARU99538.1"/>
    <property type="molecule type" value="Genomic_DNA"/>
</dbReference>
<dbReference type="AlphaFoldDB" id="A0A1Y0LPS4"/>
<dbReference type="HAMAP" id="MF_01048">
    <property type="entry name" value="PsiE"/>
    <property type="match status" value="1"/>
</dbReference>
<comment type="similarity">
    <text evidence="2 7">Belongs to the PsiE family.</text>
</comment>
<dbReference type="PANTHER" id="PTHR37819">
    <property type="entry name" value="PROTEIN PSIE"/>
    <property type="match status" value="1"/>
</dbReference>
<evidence type="ECO:0000313" key="8">
    <source>
        <dbReference type="EMBL" id="ARU95497.1"/>
    </source>
</evidence>
<keyword evidence="4 7" id="KW-0812">Transmembrane</keyword>
<organism evidence="8 11">
    <name type="scientific">Tatumella citrea</name>
    <name type="common">Pantoea citrea</name>
    <dbReference type="NCBI Taxonomy" id="53336"/>
    <lineage>
        <taxon>Bacteria</taxon>
        <taxon>Pseudomonadati</taxon>
        <taxon>Pseudomonadota</taxon>
        <taxon>Gammaproteobacteria</taxon>
        <taxon>Enterobacterales</taxon>
        <taxon>Erwiniaceae</taxon>
        <taxon>Tatumella</taxon>
    </lineage>
</organism>
<feature type="transmembrane region" description="Helical" evidence="7">
    <location>
        <begin position="12"/>
        <end position="39"/>
    </location>
</feature>